<gene>
    <name evidence="2" type="ORF">GCM10009606_44260</name>
</gene>
<evidence type="ECO:0000256" key="1">
    <source>
        <dbReference type="SAM" id="SignalP"/>
    </source>
</evidence>
<evidence type="ECO:0008006" key="4">
    <source>
        <dbReference type="Google" id="ProtNLM"/>
    </source>
</evidence>
<dbReference type="RefSeq" id="WP_343910318.1">
    <property type="nucleotide sequence ID" value="NZ_BAAAJE010000029.1"/>
</dbReference>
<reference evidence="3" key="1">
    <citation type="journal article" date="2019" name="Int. J. Syst. Evol. Microbiol.">
        <title>The Global Catalogue of Microorganisms (GCM) 10K type strain sequencing project: providing services to taxonomists for standard genome sequencing and annotation.</title>
        <authorList>
            <consortium name="The Broad Institute Genomics Platform"/>
            <consortium name="The Broad Institute Genome Sequencing Center for Infectious Disease"/>
            <person name="Wu L."/>
            <person name="Ma J."/>
        </authorList>
    </citation>
    <scope>NUCLEOTIDE SEQUENCE [LARGE SCALE GENOMIC DNA]</scope>
    <source>
        <strain evidence="3">JCM 11813</strain>
    </source>
</reference>
<feature type="signal peptide" evidence="1">
    <location>
        <begin position="1"/>
        <end position="30"/>
    </location>
</feature>
<keyword evidence="3" id="KW-1185">Reference proteome</keyword>
<feature type="chain" id="PRO_5046648746" description="Htaa domain-containing protein" evidence="1">
    <location>
        <begin position="31"/>
        <end position="228"/>
    </location>
</feature>
<protein>
    <recommendedName>
        <fullName evidence="4">Htaa domain-containing protein</fullName>
    </recommendedName>
</protein>
<accession>A0ABP4FB91</accession>
<dbReference type="Proteomes" id="UP001499979">
    <property type="component" value="Unassembled WGS sequence"/>
</dbReference>
<proteinExistence type="predicted"/>
<organism evidence="2 3">
    <name type="scientific">Nocardioides aquiterrae</name>
    <dbReference type="NCBI Taxonomy" id="203799"/>
    <lineage>
        <taxon>Bacteria</taxon>
        <taxon>Bacillati</taxon>
        <taxon>Actinomycetota</taxon>
        <taxon>Actinomycetes</taxon>
        <taxon>Propionibacteriales</taxon>
        <taxon>Nocardioidaceae</taxon>
        <taxon>Nocardioides</taxon>
    </lineage>
</organism>
<sequence length="228" mass="24625">MRLRRILAAAVVTSLAAPAALLTTTAPASAATATRIVGGTDGKGWIYPSSYRTQPGAPVYGDTLSLSINVETESGAAVYDGTLTVQRMLPGKDWKTIATSSSAYLYESTKAVGNASYRVLYSGSGDYAPSSAGVTGKVQRKLDLQSVSGKRAGLKGKVVPTFHGKVVVLKKHGKKWKKFKTVRTNKKSRFAVYLPTPRKGKFFWQLQIPSSKAFATTKSRVYYTKRGY</sequence>
<comment type="caution">
    <text evidence="2">The sequence shown here is derived from an EMBL/GenBank/DDBJ whole genome shotgun (WGS) entry which is preliminary data.</text>
</comment>
<evidence type="ECO:0000313" key="2">
    <source>
        <dbReference type="EMBL" id="GAA1161443.1"/>
    </source>
</evidence>
<name>A0ABP4FB91_9ACTN</name>
<evidence type="ECO:0000313" key="3">
    <source>
        <dbReference type="Proteomes" id="UP001499979"/>
    </source>
</evidence>
<dbReference type="EMBL" id="BAAAJE010000029">
    <property type="protein sequence ID" value="GAA1161443.1"/>
    <property type="molecule type" value="Genomic_DNA"/>
</dbReference>
<keyword evidence="1" id="KW-0732">Signal</keyword>